<feature type="domain" description="ODP" evidence="1">
    <location>
        <begin position="1"/>
        <end position="27"/>
    </location>
</feature>
<accession>A0ABT0YNC7</accession>
<dbReference type="Pfam" id="PF19583">
    <property type="entry name" value="ODP"/>
    <property type="match status" value="1"/>
</dbReference>
<evidence type="ECO:0000313" key="3">
    <source>
        <dbReference type="Proteomes" id="UP001165541"/>
    </source>
</evidence>
<name>A0ABT0YNC7_9BURK</name>
<reference evidence="2" key="1">
    <citation type="submission" date="2022-05" db="EMBL/GenBank/DDBJ databases">
        <title>Schlegelella sp. nov., isolated from mangrove soil.</title>
        <authorList>
            <person name="Liu Y."/>
            <person name="Ge X."/>
            <person name="Liu W."/>
        </authorList>
    </citation>
    <scope>NUCLEOTIDE SEQUENCE</scope>
    <source>
        <strain evidence="2">S2-27</strain>
    </source>
</reference>
<protein>
    <recommendedName>
        <fullName evidence="1">ODP domain-containing protein</fullName>
    </recommendedName>
</protein>
<organism evidence="2 3">
    <name type="scientific">Caldimonas mangrovi</name>
    <dbReference type="NCBI Taxonomy" id="2944811"/>
    <lineage>
        <taxon>Bacteria</taxon>
        <taxon>Pseudomonadati</taxon>
        <taxon>Pseudomonadota</taxon>
        <taxon>Betaproteobacteria</taxon>
        <taxon>Burkholderiales</taxon>
        <taxon>Sphaerotilaceae</taxon>
        <taxon>Caldimonas</taxon>
    </lineage>
</organism>
<comment type="caution">
    <text evidence="2">The sequence shown here is derived from an EMBL/GenBank/DDBJ whole genome shotgun (WGS) entry which is preliminary data.</text>
</comment>
<evidence type="ECO:0000259" key="1">
    <source>
        <dbReference type="Pfam" id="PF19583"/>
    </source>
</evidence>
<dbReference type="InterPro" id="IPR045761">
    <property type="entry name" value="ODP_dom"/>
</dbReference>
<dbReference type="EMBL" id="JAMKFE010000006">
    <property type="protein sequence ID" value="MCM5680243.1"/>
    <property type="molecule type" value="Genomic_DNA"/>
</dbReference>
<dbReference type="Proteomes" id="UP001165541">
    <property type="component" value="Unassembled WGS sequence"/>
</dbReference>
<gene>
    <name evidence="2" type="ORF">M8A51_11945</name>
</gene>
<keyword evidence="3" id="KW-1185">Reference proteome</keyword>
<evidence type="ECO:0000313" key="2">
    <source>
        <dbReference type="EMBL" id="MCM5680243.1"/>
    </source>
</evidence>
<dbReference type="PANTHER" id="PTHR43041">
    <property type="entry name" value="HYDROLASE, METALLO-BETA-LACTAMASE SUPERFAMILY"/>
    <property type="match status" value="1"/>
</dbReference>
<sequence>MVSNKVLRRWANRVRTLPIEMIVPQHGAPMKGKAVHEVIERVQALSCGIDLMTDANDNVPRAPLRQVP</sequence>
<proteinExistence type="predicted"/>
<dbReference type="PANTHER" id="PTHR43041:SF1">
    <property type="entry name" value="METALLO-BETA-LACTAMASE DOMAIN-CONTAINING PROTEIN"/>
    <property type="match status" value="1"/>
</dbReference>